<dbReference type="Proteomes" id="UP001597519">
    <property type="component" value="Unassembled WGS sequence"/>
</dbReference>
<keyword evidence="2" id="KW-1185">Reference proteome</keyword>
<dbReference type="InterPro" id="IPR011466">
    <property type="entry name" value="DUF1572"/>
</dbReference>
<dbReference type="Pfam" id="PF07609">
    <property type="entry name" value="DUF1572"/>
    <property type="match status" value="1"/>
</dbReference>
<name>A0ABW5WW72_9STAP</name>
<evidence type="ECO:0000313" key="1">
    <source>
        <dbReference type="EMBL" id="MFD2829664.1"/>
    </source>
</evidence>
<comment type="caution">
    <text evidence="1">The sequence shown here is derived from an EMBL/GenBank/DDBJ whole genome shotgun (WGS) entry which is preliminary data.</text>
</comment>
<dbReference type="RefSeq" id="WP_377771864.1">
    <property type="nucleotide sequence ID" value="NZ_JBHUOQ010000001.1"/>
</dbReference>
<organism evidence="1 2">
    <name type="scientific">Corticicoccus populi</name>
    <dbReference type="NCBI Taxonomy" id="1812821"/>
    <lineage>
        <taxon>Bacteria</taxon>
        <taxon>Bacillati</taxon>
        <taxon>Bacillota</taxon>
        <taxon>Bacilli</taxon>
        <taxon>Bacillales</taxon>
        <taxon>Staphylococcaceae</taxon>
        <taxon>Corticicoccus</taxon>
    </lineage>
</organism>
<dbReference type="Gene3D" id="1.20.120.450">
    <property type="entry name" value="dinb family like domain"/>
    <property type="match status" value="1"/>
</dbReference>
<reference evidence="2" key="1">
    <citation type="journal article" date="2019" name="Int. J. Syst. Evol. Microbiol.">
        <title>The Global Catalogue of Microorganisms (GCM) 10K type strain sequencing project: providing services to taxonomists for standard genome sequencing and annotation.</title>
        <authorList>
            <consortium name="The Broad Institute Genomics Platform"/>
            <consortium name="The Broad Institute Genome Sequencing Center for Infectious Disease"/>
            <person name="Wu L."/>
            <person name="Ma J."/>
        </authorList>
    </citation>
    <scope>NUCLEOTIDE SEQUENCE [LARGE SCALE GENOMIC DNA]</scope>
    <source>
        <strain evidence="2">KCTC 33575</strain>
    </source>
</reference>
<evidence type="ECO:0000313" key="2">
    <source>
        <dbReference type="Proteomes" id="UP001597519"/>
    </source>
</evidence>
<dbReference type="SUPFAM" id="SSF109854">
    <property type="entry name" value="DinB/YfiT-like putative metalloenzymes"/>
    <property type="match status" value="1"/>
</dbReference>
<proteinExistence type="predicted"/>
<dbReference type="InterPro" id="IPR034660">
    <property type="entry name" value="DinB/YfiT-like"/>
</dbReference>
<gene>
    <name evidence="1" type="ORF">ACFSX4_04230</name>
</gene>
<protein>
    <submittedName>
        <fullName evidence="1">DUF1572 family protein</fullName>
    </submittedName>
</protein>
<dbReference type="EMBL" id="JBHUOQ010000001">
    <property type="protein sequence ID" value="MFD2829664.1"/>
    <property type="molecule type" value="Genomic_DNA"/>
</dbReference>
<sequence>MTYLDITIKQFSHIKKRAEEGLSQLNDEEFFYQPNAASNSAAVILKHLSGNMHSRWKNFLTEDGEKPSRKRTEEFKYAGEKREFLMQQWEDGWSLLFNTLKELNGSDLNRTVYLRKQHLSVMEAVQIELSHLSYHLGQILYIGKLLKNNDWKILSIK</sequence>
<accession>A0ABW5WW72</accession>